<dbReference type="Gene3D" id="2.60.120.430">
    <property type="entry name" value="Galactose-binding lectin"/>
    <property type="match status" value="1"/>
</dbReference>
<evidence type="ECO:0000256" key="4">
    <source>
        <dbReference type="ARBA" id="ARBA00022553"/>
    </source>
</evidence>
<dbReference type="Pfam" id="PF07714">
    <property type="entry name" value="PK_Tyr_Ser-Thr"/>
    <property type="match status" value="1"/>
</dbReference>
<dbReference type="InterPro" id="IPR000719">
    <property type="entry name" value="Prot_kinase_dom"/>
</dbReference>
<dbReference type="PANTHER" id="PTHR48006">
    <property type="entry name" value="LEUCINE-RICH REPEAT-CONTAINING PROTEIN DDB_G0281931-RELATED"/>
    <property type="match status" value="1"/>
</dbReference>
<keyword evidence="6" id="KW-0732">Signal</keyword>
<evidence type="ECO:0000256" key="14">
    <source>
        <dbReference type="SAM" id="Phobius"/>
    </source>
</evidence>
<dbReference type="Proteomes" id="UP000516437">
    <property type="component" value="Chromosome 4"/>
</dbReference>
<dbReference type="SMART" id="SM00220">
    <property type="entry name" value="S_TKc"/>
    <property type="match status" value="1"/>
</dbReference>
<sequence length="387" mass="42670">MTWYNLSINFGGQEVTVNGSTAYAADTKIGGPSSFFQSSSNWAFSSTGNFMDGHPTDTYIVKNSSVLSMPNPELYMNIMFTDDKTFSSLGRRIFDVYIQGKLVMKDFDIVKRAGGVAKAVIERFDVVVTDNTMEIRFYWAGKGTTDIPVKGVYGPLIFAISVFIPPSETENSTQNGNSIPVEAVAGIVAAGAFVICFWLWVSSGGKLVIAYGTSRNLSTYWVGGFKGFGLAHWKIYLEAIRAATNDFDAANKIGEGGFSPVYKGFLSDGTVIAVKQLSSESRQGNREFLNEIGVISALQHPHLVKLYGCCIEGNQLLLVYEYMENNSLARALFGPEEHQLKLDWPTRQQICVGIARGLAYLHEESRLKIVHRDIKATNVLLDRNLNP</sequence>
<evidence type="ECO:0000256" key="9">
    <source>
        <dbReference type="ARBA" id="ARBA00022840"/>
    </source>
</evidence>
<dbReference type="OrthoDB" id="1938112at2759"/>
<protein>
    <recommendedName>
        <fullName evidence="2">non-specific serine/threonine protein kinase</fullName>
        <ecNumber evidence="2">2.7.11.1</ecNumber>
    </recommendedName>
</protein>
<keyword evidence="17" id="KW-1185">Reference proteome</keyword>
<dbReference type="GO" id="GO:0005524">
    <property type="term" value="F:ATP binding"/>
    <property type="evidence" value="ECO:0007669"/>
    <property type="project" value="UniProtKB-KW"/>
</dbReference>
<evidence type="ECO:0000256" key="6">
    <source>
        <dbReference type="ARBA" id="ARBA00022729"/>
    </source>
</evidence>
<keyword evidence="3" id="KW-0723">Serine/threonine-protein kinase</keyword>
<evidence type="ECO:0000313" key="16">
    <source>
        <dbReference type="EMBL" id="KAB1216437.1"/>
    </source>
</evidence>
<dbReference type="Pfam" id="PF11721">
    <property type="entry name" value="Malectin"/>
    <property type="match status" value="1"/>
</dbReference>
<evidence type="ECO:0000313" key="17">
    <source>
        <dbReference type="Proteomes" id="UP000516437"/>
    </source>
</evidence>
<keyword evidence="14" id="KW-0472">Membrane</keyword>
<dbReference type="Gene3D" id="3.30.200.20">
    <property type="entry name" value="Phosphorylase Kinase, domain 1"/>
    <property type="match status" value="1"/>
</dbReference>
<keyword evidence="10" id="KW-0675">Receptor</keyword>
<keyword evidence="11" id="KW-0325">Glycoprotein</keyword>
<comment type="catalytic activity">
    <reaction evidence="13">
        <text>L-seryl-[protein] + ATP = O-phospho-L-seryl-[protein] + ADP + H(+)</text>
        <dbReference type="Rhea" id="RHEA:17989"/>
        <dbReference type="Rhea" id="RHEA-COMP:9863"/>
        <dbReference type="Rhea" id="RHEA-COMP:11604"/>
        <dbReference type="ChEBI" id="CHEBI:15378"/>
        <dbReference type="ChEBI" id="CHEBI:29999"/>
        <dbReference type="ChEBI" id="CHEBI:30616"/>
        <dbReference type="ChEBI" id="CHEBI:83421"/>
        <dbReference type="ChEBI" id="CHEBI:456216"/>
        <dbReference type="EC" id="2.7.11.1"/>
    </reaction>
</comment>
<comment type="subcellular location">
    <subcellularLocation>
        <location evidence="1">Membrane</location>
        <topology evidence="1">Single-pass type I membrane protein</topology>
    </subcellularLocation>
</comment>
<dbReference type="InterPro" id="IPR021720">
    <property type="entry name" value="Malectin_dom"/>
</dbReference>
<keyword evidence="14" id="KW-1133">Transmembrane helix</keyword>
<evidence type="ECO:0000256" key="3">
    <source>
        <dbReference type="ARBA" id="ARBA00022527"/>
    </source>
</evidence>
<dbReference type="EC" id="2.7.11.1" evidence="2"/>
<feature type="transmembrane region" description="Helical" evidence="14">
    <location>
        <begin position="183"/>
        <end position="201"/>
    </location>
</feature>
<dbReference type="PANTHER" id="PTHR48006:SF81">
    <property type="entry name" value="PROTEIN KINASE DOMAIN-CONTAINING PROTEIN"/>
    <property type="match status" value="1"/>
</dbReference>
<proteinExistence type="predicted"/>
<dbReference type="GO" id="GO:0016020">
    <property type="term" value="C:membrane"/>
    <property type="evidence" value="ECO:0007669"/>
    <property type="project" value="UniProtKB-SubCell"/>
</dbReference>
<organism evidence="16 17">
    <name type="scientific">Morella rubra</name>
    <name type="common">Chinese bayberry</name>
    <dbReference type="NCBI Taxonomy" id="262757"/>
    <lineage>
        <taxon>Eukaryota</taxon>
        <taxon>Viridiplantae</taxon>
        <taxon>Streptophyta</taxon>
        <taxon>Embryophyta</taxon>
        <taxon>Tracheophyta</taxon>
        <taxon>Spermatophyta</taxon>
        <taxon>Magnoliopsida</taxon>
        <taxon>eudicotyledons</taxon>
        <taxon>Gunneridae</taxon>
        <taxon>Pentapetalae</taxon>
        <taxon>rosids</taxon>
        <taxon>fabids</taxon>
        <taxon>Fagales</taxon>
        <taxon>Myricaceae</taxon>
        <taxon>Morella</taxon>
    </lineage>
</organism>
<dbReference type="GO" id="GO:0004674">
    <property type="term" value="F:protein serine/threonine kinase activity"/>
    <property type="evidence" value="ECO:0007669"/>
    <property type="project" value="UniProtKB-KW"/>
</dbReference>
<keyword evidence="5" id="KW-0808">Transferase</keyword>
<dbReference type="InterPro" id="IPR001245">
    <property type="entry name" value="Ser-Thr/Tyr_kinase_cat_dom"/>
</dbReference>
<evidence type="ECO:0000256" key="11">
    <source>
        <dbReference type="ARBA" id="ARBA00023180"/>
    </source>
</evidence>
<accession>A0A6A1VX38</accession>
<keyword evidence="14" id="KW-0812">Transmembrane</keyword>
<keyword evidence="8" id="KW-0418">Kinase</keyword>
<dbReference type="PROSITE" id="PS50011">
    <property type="entry name" value="PROTEIN_KINASE_DOM"/>
    <property type="match status" value="1"/>
</dbReference>
<dbReference type="Gene3D" id="1.10.510.10">
    <property type="entry name" value="Transferase(Phosphotransferase) domain 1"/>
    <property type="match status" value="1"/>
</dbReference>
<dbReference type="FunFam" id="1.10.510.10:FF:001023">
    <property type="entry name" value="Os07g0541700 protein"/>
    <property type="match status" value="1"/>
</dbReference>
<keyword evidence="4" id="KW-0597">Phosphoprotein</keyword>
<reference evidence="16 17" key="1">
    <citation type="journal article" date="2019" name="Plant Biotechnol. J.">
        <title>The red bayberry genome and genetic basis of sex determination.</title>
        <authorList>
            <person name="Jia H.M."/>
            <person name="Jia H.J."/>
            <person name="Cai Q.L."/>
            <person name="Wang Y."/>
            <person name="Zhao H.B."/>
            <person name="Yang W.F."/>
            <person name="Wang G.Y."/>
            <person name="Li Y.H."/>
            <person name="Zhan D.L."/>
            <person name="Shen Y.T."/>
            <person name="Niu Q.F."/>
            <person name="Chang L."/>
            <person name="Qiu J."/>
            <person name="Zhao L."/>
            <person name="Xie H.B."/>
            <person name="Fu W.Y."/>
            <person name="Jin J."/>
            <person name="Li X.W."/>
            <person name="Jiao Y."/>
            <person name="Zhou C.C."/>
            <person name="Tu T."/>
            <person name="Chai C.Y."/>
            <person name="Gao J.L."/>
            <person name="Fan L.J."/>
            <person name="van de Weg E."/>
            <person name="Wang J.Y."/>
            <person name="Gao Z.S."/>
        </authorList>
    </citation>
    <scope>NUCLEOTIDE SEQUENCE [LARGE SCALE GENOMIC DNA]</scope>
    <source>
        <tissue evidence="16">Leaves</tissue>
    </source>
</reference>
<gene>
    <name evidence="16" type="ORF">CJ030_MR4G029043</name>
</gene>
<keyword evidence="7" id="KW-0547">Nucleotide-binding</keyword>
<comment type="catalytic activity">
    <reaction evidence="12">
        <text>L-threonyl-[protein] + ATP = O-phospho-L-threonyl-[protein] + ADP + H(+)</text>
        <dbReference type="Rhea" id="RHEA:46608"/>
        <dbReference type="Rhea" id="RHEA-COMP:11060"/>
        <dbReference type="Rhea" id="RHEA-COMP:11605"/>
        <dbReference type="ChEBI" id="CHEBI:15378"/>
        <dbReference type="ChEBI" id="CHEBI:30013"/>
        <dbReference type="ChEBI" id="CHEBI:30616"/>
        <dbReference type="ChEBI" id="CHEBI:61977"/>
        <dbReference type="ChEBI" id="CHEBI:456216"/>
        <dbReference type="EC" id="2.7.11.1"/>
    </reaction>
</comment>
<dbReference type="InterPro" id="IPR011009">
    <property type="entry name" value="Kinase-like_dom_sf"/>
</dbReference>
<name>A0A6A1VX38_9ROSI</name>
<evidence type="ECO:0000256" key="10">
    <source>
        <dbReference type="ARBA" id="ARBA00023170"/>
    </source>
</evidence>
<keyword evidence="9" id="KW-0067">ATP-binding</keyword>
<dbReference type="FunFam" id="3.30.200.20:FF:000217">
    <property type="entry name" value="probable LRR receptor-like serine/threonine-protein kinase At1g53430"/>
    <property type="match status" value="1"/>
</dbReference>
<evidence type="ECO:0000256" key="12">
    <source>
        <dbReference type="ARBA" id="ARBA00047899"/>
    </source>
</evidence>
<dbReference type="InterPro" id="IPR051824">
    <property type="entry name" value="LRR_Rcpt-Like_S/T_Kinase"/>
</dbReference>
<dbReference type="InterPro" id="IPR008271">
    <property type="entry name" value="Ser/Thr_kinase_AS"/>
</dbReference>
<evidence type="ECO:0000256" key="2">
    <source>
        <dbReference type="ARBA" id="ARBA00012513"/>
    </source>
</evidence>
<dbReference type="AlphaFoldDB" id="A0A6A1VX38"/>
<dbReference type="SUPFAM" id="SSF56112">
    <property type="entry name" value="Protein kinase-like (PK-like)"/>
    <property type="match status" value="1"/>
</dbReference>
<evidence type="ECO:0000256" key="8">
    <source>
        <dbReference type="ARBA" id="ARBA00022777"/>
    </source>
</evidence>
<feature type="domain" description="Protein kinase" evidence="15">
    <location>
        <begin position="247"/>
        <end position="387"/>
    </location>
</feature>
<dbReference type="EMBL" id="RXIC02000022">
    <property type="protein sequence ID" value="KAB1216437.1"/>
    <property type="molecule type" value="Genomic_DNA"/>
</dbReference>
<evidence type="ECO:0000256" key="7">
    <source>
        <dbReference type="ARBA" id="ARBA00022741"/>
    </source>
</evidence>
<evidence type="ECO:0000256" key="5">
    <source>
        <dbReference type="ARBA" id="ARBA00022679"/>
    </source>
</evidence>
<dbReference type="PROSITE" id="PS00108">
    <property type="entry name" value="PROTEIN_KINASE_ST"/>
    <property type="match status" value="1"/>
</dbReference>
<evidence type="ECO:0000256" key="1">
    <source>
        <dbReference type="ARBA" id="ARBA00004479"/>
    </source>
</evidence>
<evidence type="ECO:0000259" key="15">
    <source>
        <dbReference type="PROSITE" id="PS50011"/>
    </source>
</evidence>
<evidence type="ECO:0000256" key="13">
    <source>
        <dbReference type="ARBA" id="ARBA00048679"/>
    </source>
</evidence>
<comment type="caution">
    <text evidence="16">The sequence shown here is derived from an EMBL/GenBank/DDBJ whole genome shotgun (WGS) entry which is preliminary data.</text>
</comment>